<comment type="similarity">
    <text evidence="1">Belongs to the WXG100 family.</text>
</comment>
<proteinExistence type="inferred from homology"/>
<dbReference type="Proteomes" id="UP000517916">
    <property type="component" value="Unassembled WGS sequence"/>
</dbReference>
<evidence type="ECO:0000313" key="2">
    <source>
        <dbReference type="EMBL" id="MBA8931501.1"/>
    </source>
</evidence>
<dbReference type="Pfam" id="PF06013">
    <property type="entry name" value="WXG100"/>
    <property type="match status" value="1"/>
</dbReference>
<evidence type="ECO:0000256" key="1">
    <source>
        <dbReference type="RuleBase" id="RU362001"/>
    </source>
</evidence>
<sequence length="96" mass="10198">MGGHVQVTFAEVAQAASDIKSIHQSIESHLDQLKSKLAPVVGEWTGEASESYQEAQRRWDQAAADLFATLAAIGSAVQQAGEGYQNAEGAAKKLWG</sequence>
<dbReference type="SUPFAM" id="SSF140453">
    <property type="entry name" value="EsxAB dimer-like"/>
    <property type="match status" value="1"/>
</dbReference>
<dbReference type="RefSeq" id="WP_025361341.1">
    <property type="nucleotide sequence ID" value="NZ_BAAABQ010000009.1"/>
</dbReference>
<dbReference type="Gene3D" id="1.10.287.1060">
    <property type="entry name" value="ESAT-6-like"/>
    <property type="match status" value="1"/>
</dbReference>
<dbReference type="InterPro" id="IPR036689">
    <property type="entry name" value="ESAT-6-like_sf"/>
</dbReference>
<reference evidence="2 3" key="1">
    <citation type="submission" date="2020-08" db="EMBL/GenBank/DDBJ databases">
        <title>Genomic Encyclopedia of Archaeal and Bacterial Type Strains, Phase II (KMG-II): from individual species to whole genera.</title>
        <authorList>
            <person name="Goeker M."/>
        </authorList>
    </citation>
    <scope>NUCLEOTIDE SEQUENCE [LARGE SCALE GENOMIC DNA]</scope>
    <source>
        <strain evidence="2 3">DSM 43850</strain>
    </source>
</reference>
<protein>
    <recommendedName>
        <fullName evidence="1">ESAT-6-like protein</fullName>
    </recommendedName>
</protein>
<name>A0ABR6BX62_9PSEU</name>
<dbReference type="EMBL" id="JACJID010000009">
    <property type="protein sequence ID" value="MBA8931501.1"/>
    <property type="molecule type" value="Genomic_DNA"/>
</dbReference>
<dbReference type="NCBIfam" id="TIGR03930">
    <property type="entry name" value="WXG100_ESAT6"/>
    <property type="match status" value="1"/>
</dbReference>
<organism evidence="2 3">
    <name type="scientific">Kutzneria viridogrisea</name>
    <dbReference type="NCBI Taxonomy" id="47990"/>
    <lineage>
        <taxon>Bacteria</taxon>
        <taxon>Bacillati</taxon>
        <taxon>Actinomycetota</taxon>
        <taxon>Actinomycetes</taxon>
        <taxon>Pseudonocardiales</taxon>
        <taxon>Pseudonocardiaceae</taxon>
        <taxon>Kutzneria</taxon>
    </lineage>
</organism>
<dbReference type="InterPro" id="IPR010310">
    <property type="entry name" value="T7SS_ESAT-6-like"/>
</dbReference>
<evidence type="ECO:0000313" key="3">
    <source>
        <dbReference type="Proteomes" id="UP000517916"/>
    </source>
</evidence>
<comment type="caution">
    <text evidence="2">The sequence shown here is derived from an EMBL/GenBank/DDBJ whole genome shotgun (WGS) entry which is preliminary data.</text>
</comment>
<keyword evidence="3" id="KW-1185">Reference proteome</keyword>
<accession>A0ABR6BX62</accession>
<gene>
    <name evidence="2" type="ORF">BC739_008753</name>
</gene>